<dbReference type="SUPFAM" id="SSF110849">
    <property type="entry name" value="ParB/Sulfiredoxin"/>
    <property type="match status" value="1"/>
</dbReference>
<evidence type="ECO:0000259" key="2">
    <source>
        <dbReference type="SMART" id="SM00470"/>
    </source>
</evidence>
<evidence type="ECO:0000256" key="1">
    <source>
        <dbReference type="SAM" id="MobiDB-lite"/>
    </source>
</evidence>
<keyword evidence="4" id="KW-1185">Reference proteome</keyword>
<dbReference type="InterPro" id="IPR003115">
    <property type="entry name" value="ParB_N"/>
</dbReference>
<proteinExistence type="predicted"/>
<dbReference type="InterPro" id="IPR036086">
    <property type="entry name" value="ParB/Sulfiredoxin_sf"/>
</dbReference>
<dbReference type="SMART" id="SM00470">
    <property type="entry name" value="ParB"/>
    <property type="match status" value="1"/>
</dbReference>
<dbReference type="AlphaFoldDB" id="A0A9X2JQ91"/>
<dbReference type="Pfam" id="PF02195">
    <property type="entry name" value="ParB_N"/>
    <property type="match status" value="1"/>
</dbReference>
<gene>
    <name evidence="3" type="ORF">NHG85_17900</name>
</gene>
<feature type="region of interest" description="Disordered" evidence="1">
    <location>
        <begin position="1"/>
        <end position="23"/>
    </location>
</feature>
<evidence type="ECO:0000313" key="4">
    <source>
        <dbReference type="Proteomes" id="UP001139477"/>
    </source>
</evidence>
<feature type="domain" description="ParB-like N-terminal" evidence="2">
    <location>
        <begin position="72"/>
        <end position="172"/>
    </location>
</feature>
<dbReference type="RefSeq" id="WP_253334977.1">
    <property type="nucleotide sequence ID" value="NZ_JAMYXC010000295.1"/>
</dbReference>
<protein>
    <submittedName>
        <fullName evidence="3">ParB N-terminal domain-containing protein</fullName>
    </submittedName>
</protein>
<sequence>MAKRKRLSPFRFETGAEAAPETKSTIPTYPLGIAPTRTMPIAAVAGDAAGRAALDEMGRTLGEARAEGRLIQWLPLDEIDAGYLMRDRMGADEEEMQTLVESLRARGQQMAIEVADLGEGASPRWGLISGWRRLTALRRIAEEDEKEGRVLAIPRSPRNAAEAYCAMVEENEIRVGLSHYERARIVARAADAGVYEDDASALRALFGAAPRARRSKIGSFVRVVRALDAALRFPTALGERLGLELARRLDDEPELAERLRQRLAEAAPQEAATEAALIEAELFRNEAPEAASQARRTARPAPIELQPGLSCRETPKGLLISGELLERDGVRERILALLRAEMGG</sequence>
<name>A0A9X2JQ91_9RHOB</name>
<comment type="caution">
    <text evidence="3">The sequence shown here is derived from an EMBL/GenBank/DDBJ whole genome shotgun (WGS) entry which is preliminary data.</text>
</comment>
<accession>A0A9X2JQ91</accession>
<dbReference type="Gene3D" id="3.90.1530.30">
    <property type="match status" value="1"/>
</dbReference>
<dbReference type="EMBL" id="JAMYXC010000295">
    <property type="protein sequence ID" value="MCP1170383.1"/>
    <property type="molecule type" value="Genomic_DNA"/>
</dbReference>
<reference evidence="3" key="1">
    <citation type="submission" date="2022-06" db="EMBL/GenBank/DDBJ databases">
        <title>Limimaricola sediminis sp. nov., isolated from an intertidal sediment.</title>
        <authorList>
            <person name="Shao X."/>
        </authorList>
    </citation>
    <scope>NUCLEOTIDE SEQUENCE</scope>
    <source>
        <strain evidence="3">ASW11-118</strain>
    </source>
</reference>
<dbReference type="Proteomes" id="UP001139477">
    <property type="component" value="Unassembled WGS sequence"/>
</dbReference>
<evidence type="ECO:0000313" key="3">
    <source>
        <dbReference type="EMBL" id="MCP1170383.1"/>
    </source>
</evidence>
<organism evidence="3 4">
    <name type="scientific">Limimaricola litoreus</name>
    <dbReference type="NCBI Taxonomy" id="2955316"/>
    <lineage>
        <taxon>Bacteria</taxon>
        <taxon>Pseudomonadati</taxon>
        <taxon>Pseudomonadota</taxon>
        <taxon>Alphaproteobacteria</taxon>
        <taxon>Rhodobacterales</taxon>
        <taxon>Paracoccaceae</taxon>
        <taxon>Limimaricola</taxon>
    </lineage>
</organism>